<protein>
    <submittedName>
        <fullName evidence="2">Uncharacterized protein</fullName>
    </submittedName>
</protein>
<evidence type="ECO:0000313" key="3">
    <source>
        <dbReference type="EMBL" id="SCB89090.1"/>
    </source>
</evidence>
<reference evidence="2 5" key="2">
    <citation type="submission" date="2020-04" db="EMBL/GenBank/DDBJ databases">
        <title>MicrobeNet Type strains.</title>
        <authorList>
            <person name="Nicholson A.C."/>
        </authorList>
    </citation>
    <scope>NUCLEOTIDE SEQUENCE [LARGE SCALE GENOMIC DNA]</scope>
    <source>
        <strain evidence="2 5">CCUG 33494</strain>
    </source>
</reference>
<dbReference type="RefSeq" id="WP_074427195.1">
    <property type="nucleotide sequence ID" value="NZ_BJEG01000003.1"/>
</dbReference>
<dbReference type="EMBL" id="JAAXPM010000004">
    <property type="protein sequence ID" value="NKY66855.1"/>
    <property type="molecule type" value="Genomic_DNA"/>
</dbReference>
<evidence type="ECO:0000313" key="4">
    <source>
        <dbReference type="Proteomes" id="UP000182448"/>
    </source>
</evidence>
<dbReference type="Proteomes" id="UP000182448">
    <property type="component" value="Unassembled WGS sequence"/>
</dbReference>
<reference evidence="3 4" key="1">
    <citation type="submission" date="2016-08" db="EMBL/GenBank/DDBJ databases">
        <authorList>
            <person name="Varghese N."/>
            <person name="Submissions Spin"/>
        </authorList>
    </citation>
    <scope>NUCLEOTIDE SEQUENCE [LARGE SCALE GENOMIC DNA]</scope>
    <source>
        <strain evidence="3 4">R-53116</strain>
    </source>
</reference>
<dbReference type="AlphaFoldDB" id="A0A4Y4G6E9"/>
<evidence type="ECO:0000313" key="2">
    <source>
        <dbReference type="EMBL" id="NKY66855.1"/>
    </source>
</evidence>
<feature type="region of interest" description="Disordered" evidence="1">
    <location>
        <begin position="219"/>
        <end position="246"/>
    </location>
</feature>
<dbReference type="Proteomes" id="UP000585749">
    <property type="component" value="Unassembled WGS sequence"/>
</dbReference>
<accession>A0A4Y4G6E9</accession>
<dbReference type="GeneID" id="72423970"/>
<sequence length="285" mass="30449">MSESKLNLVASTLTNSLGTTVIGHVATAGVVITMKYANGQFETITSDESGSFLTKVPASSGDNVTIEAQLPAQTSKEILTLVIEQPAPVITAVISTQNGQRLLEGQVNQADVAVSVHFIGDEHVISLPVDEHLEFELVLPDDVVPSQIEVHATSNETGKTGRTIVSLGVTSKTLAIPALTDEMIAEYMRNAEVKQTPQPTHSGVTETKLTDTIQISNGPIKADTAKSADEKSSETQSVADTNVNHKTDGAKVPVEHEQGVAESRINRRKRGGIRGFFARLFGKKR</sequence>
<feature type="compositionally biased region" description="Basic and acidic residues" evidence="1">
    <location>
        <begin position="223"/>
        <end position="233"/>
    </location>
</feature>
<keyword evidence="4" id="KW-1185">Reference proteome</keyword>
<name>A0A4Y4G6E9_WEIHE</name>
<evidence type="ECO:0000256" key="1">
    <source>
        <dbReference type="SAM" id="MobiDB-lite"/>
    </source>
</evidence>
<dbReference type="OrthoDB" id="2145883at2"/>
<organism evidence="2 5">
    <name type="scientific">Weissella hellenica</name>
    <dbReference type="NCBI Taxonomy" id="46256"/>
    <lineage>
        <taxon>Bacteria</taxon>
        <taxon>Bacillati</taxon>
        <taxon>Bacillota</taxon>
        <taxon>Bacilli</taxon>
        <taxon>Lactobacillales</taxon>
        <taxon>Lactobacillaceae</taxon>
        <taxon>Weissella</taxon>
    </lineage>
</organism>
<gene>
    <name evidence="3" type="ORF">GA0061075_10573</name>
    <name evidence="2" type="ORF">HF960_04110</name>
</gene>
<comment type="caution">
    <text evidence="2">The sequence shown here is derived from an EMBL/GenBank/DDBJ whole genome shotgun (WGS) entry which is preliminary data.</text>
</comment>
<proteinExistence type="predicted"/>
<evidence type="ECO:0000313" key="5">
    <source>
        <dbReference type="Proteomes" id="UP000585749"/>
    </source>
</evidence>
<dbReference type="EMBL" id="FMAW01000005">
    <property type="protein sequence ID" value="SCB89090.1"/>
    <property type="molecule type" value="Genomic_DNA"/>
</dbReference>